<evidence type="ECO:0000256" key="2">
    <source>
        <dbReference type="ARBA" id="ARBA00010930"/>
    </source>
</evidence>
<keyword evidence="7" id="KW-0276">Fatty acid metabolism</keyword>
<keyword evidence="5" id="KW-0597">Phosphoprotein</keyword>
<dbReference type="PANTHER" id="PTHR20863">
    <property type="entry name" value="ACYL CARRIER PROTEIN"/>
    <property type="match status" value="1"/>
</dbReference>
<keyword evidence="6" id="KW-0813">Transport</keyword>
<evidence type="ECO:0000256" key="3">
    <source>
        <dbReference type="ARBA" id="ARBA00022450"/>
    </source>
</evidence>
<dbReference type="KEGG" id="mnt:21393900"/>
<evidence type="ECO:0000256" key="9">
    <source>
        <dbReference type="ARBA" id="ARBA00023160"/>
    </source>
</evidence>
<keyword evidence="4 12" id="KW-0444">Lipid biosynthesis</keyword>
<dbReference type="eggNOG" id="KOG1748">
    <property type="taxonomic scope" value="Eukaryota"/>
</dbReference>
<dbReference type="HAMAP" id="MF_01217">
    <property type="entry name" value="Acyl_carrier"/>
    <property type="match status" value="1"/>
</dbReference>
<dbReference type="GO" id="GO:0000036">
    <property type="term" value="F:acyl carrier activity"/>
    <property type="evidence" value="ECO:0007669"/>
    <property type="project" value="TreeGrafter"/>
</dbReference>
<evidence type="ECO:0000256" key="12">
    <source>
        <dbReference type="RuleBase" id="RU000722"/>
    </source>
</evidence>
<dbReference type="FunFam" id="1.10.1200.10:FF:000003">
    <property type="entry name" value="Acyl carrier protein"/>
    <property type="match status" value="1"/>
</dbReference>
<evidence type="ECO:0000259" key="13">
    <source>
        <dbReference type="PROSITE" id="PS50075"/>
    </source>
</evidence>
<organism evidence="14 15">
    <name type="scientific">Morus notabilis</name>
    <dbReference type="NCBI Taxonomy" id="981085"/>
    <lineage>
        <taxon>Eukaryota</taxon>
        <taxon>Viridiplantae</taxon>
        <taxon>Streptophyta</taxon>
        <taxon>Embryophyta</taxon>
        <taxon>Tracheophyta</taxon>
        <taxon>Spermatophyta</taxon>
        <taxon>Magnoliopsida</taxon>
        <taxon>eudicotyledons</taxon>
        <taxon>Gunneridae</taxon>
        <taxon>Pentapetalae</taxon>
        <taxon>rosids</taxon>
        <taxon>fabids</taxon>
        <taxon>Rosales</taxon>
        <taxon>Moraceae</taxon>
        <taxon>Moreae</taxon>
        <taxon>Morus</taxon>
    </lineage>
</organism>
<dbReference type="PANTHER" id="PTHR20863:SF60">
    <property type="entry name" value="ACYL CARRIER PROTEIN 3, MITOCHONDRIAL"/>
    <property type="match status" value="1"/>
</dbReference>
<accession>W9QL11</accession>
<evidence type="ECO:0000313" key="14">
    <source>
        <dbReference type="EMBL" id="EXB29552.1"/>
    </source>
</evidence>
<dbReference type="STRING" id="981085.W9QL11"/>
<dbReference type="NCBIfam" id="TIGR00517">
    <property type="entry name" value="acyl_carrier"/>
    <property type="match status" value="1"/>
</dbReference>
<evidence type="ECO:0000256" key="4">
    <source>
        <dbReference type="ARBA" id="ARBA00022516"/>
    </source>
</evidence>
<gene>
    <name evidence="14" type="ORF">L484_010611</name>
</gene>
<dbReference type="Proteomes" id="UP000030645">
    <property type="component" value="Unassembled WGS sequence"/>
</dbReference>
<comment type="similarity">
    <text evidence="2">Belongs to the acyl carrier protein (ACP) family.</text>
</comment>
<proteinExistence type="inferred from homology"/>
<evidence type="ECO:0000256" key="6">
    <source>
        <dbReference type="ARBA" id="ARBA00022660"/>
    </source>
</evidence>
<dbReference type="PROSITE" id="PS50075">
    <property type="entry name" value="CARRIER"/>
    <property type="match status" value="1"/>
</dbReference>
<evidence type="ECO:0000256" key="8">
    <source>
        <dbReference type="ARBA" id="ARBA00023098"/>
    </source>
</evidence>
<keyword evidence="3 12" id="KW-0596">Phosphopantetheine</keyword>
<comment type="pathway">
    <text evidence="1">Lipid metabolism; fatty acid biosynthesis.</text>
</comment>
<dbReference type="Pfam" id="PF00550">
    <property type="entry name" value="PP-binding"/>
    <property type="match status" value="1"/>
</dbReference>
<dbReference type="EMBL" id="KE343442">
    <property type="protein sequence ID" value="EXB29552.1"/>
    <property type="molecule type" value="Genomic_DNA"/>
</dbReference>
<comment type="function">
    <text evidence="10">Carrier of the growing fatty acid chain in fatty acid biosynthesis. May be involved in the synthesis of short and medium chain fatty acids. Accessory and non-catalytic subunit of the mitochondrial membrane respiratory chain NADH dehydrogenase (Complex I), which functions in the transfer of electrons from NADH to the respiratory chain.</text>
</comment>
<dbReference type="GO" id="GO:0000035">
    <property type="term" value="F:acyl binding"/>
    <property type="evidence" value="ECO:0007669"/>
    <property type="project" value="TreeGrafter"/>
</dbReference>
<keyword evidence="9 12" id="KW-0275">Fatty acid biosynthesis</keyword>
<reference evidence="15" key="1">
    <citation type="submission" date="2013-01" db="EMBL/GenBank/DDBJ databases">
        <title>Draft Genome Sequence of a Mulberry Tree, Morus notabilis C.K. Schneid.</title>
        <authorList>
            <person name="He N."/>
            <person name="Zhao S."/>
        </authorList>
    </citation>
    <scope>NUCLEOTIDE SEQUENCE</scope>
</reference>
<dbReference type="InterPro" id="IPR003231">
    <property type="entry name" value="ACP"/>
</dbReference>
<comment type="subunit">
    <text evidence="11">Complex I is composed of at least 49 different subunits.</text>
</comment>
<dbReference type="SUPFAM" id="SSF47336">
    <property type="entry name" value="ACP-like"/>
    <property type="match status" value="1"/>
</dbReference>
<keyword evidence="8" id="KW-0443">Lipid metabolism</keyword>
<name>W9QL11_9ROSA</name>
<evidence type="ECO:0000256" key="1">
    <source>
        <dbReference type="ARBA" id="ARBA00005194"/>
    </source>
</evidence>
<evidence type="ECO:0000256" key="11">
    <source>
        <dbReference type="ARBA" id="ARBA00063067"/>
    </source>
</evidence>
<dbReference type="OrthoDB" id="448946at2759"/>
<evidence type="ECO:0000313" key="15">
    <source>
        <dbReference type="Proteomes" id="UP000030645"/>
    </source>
</evidence>
<evidence type="ECO:0000256" key="5">
    <source>
        <dbReference type="ARBA" id="ARBA00022553"/>
    </source>
</evidence>
<keyword evidence="15" id="KW-1185">Reference proteome</keyword>
<evidence type="ECO:0000256" key="7">
    <source>
        <dbReference type="ARBA" id="ARBA00022832"/>
    </source>
</evidence>
<dbReference type="Gene3D" id="1.10.1200.10">
    <property type="entry name" value="ACP-like"/>
    <property type="match status" value="1"/>
</dbReference>
<evidence type="ECO:0000256" key="10">
    <source>
        <dbReference type="ARBA" id="ARBA00057783"/>
    </source>
</evidence>
<dbReference type="InterPro" id="IPR036736">
    <property type="entry name" value="ACP-like_sf"/>
</dbReference>
<keyword evidence="6" id="KW-0249">Electron transport</keyword>
<dbReference type="NCBIfam" id="NF002148">
    <property type="entry name" value="PRK00982.1-2"/>
    <property type="match status" value="1"/>
</dbReference>
<sequence>MQSIRNAILWHVRARRPAETLLSANGNDMLKRLSNQIMCASTGATDQVMDRVIELVKKFDKVDAAKVTETADFQKDLSLDSLDRVELVMVFEEEFSVEIPDDKGDKLSCCADVAKYIVSGTEQKS</sequence>
<protein>
    <recommendedName>
        <fullName evidence="12">Acyl carrier protein</fullName>
    </recommendedName>
</protein>
<dbReference type="GO" id="GO:0005739">
    <property type="term" value="C:mitochondrion"/>
    <property type="evidence" value="ECO:0007669"/>
    <property type="project" value="UniProtKB-ARBA"/>
</dbReference>
<feature type="domain" description="Carrier" evidence="13">
    <location>
        <begin position="46"/>
        <end position="121"/>
    </location>
</feature>
<dbReference type="AlphaFoldDB" id="W9QL11"/>
<keyword evidence="6" id="KW-0679">Respiratory chain</keyword>
<dbReference type="InterPro" id="IPR009081">
    <property type="entry name" value="PP-bd_ACP"/>
</dbReference>